<proteinExistence type="predicted"/>
<keyword evidence="4" id="KW-1185">Reference proteome</keyword>
<dbReference type="Pfam" id="PF03078">
    <property type="entry name" value="ATHILA"/>
    <property type="match status" value="1"/>
</dbReference>
<evidence type="ECO:0000313" key="4">
    <source>
        <dbReference type="Proteomes" id="UP001177003"/>
    </source>
</evidence>
<evidence type="ECO:0000313" key="3">
    <source>
        <dbReference type="EMBL" id="CAI9302867.1"/>
    </source>
</evidence>
<gene>
    <name evidence="3" type="ORF">LSALG_LOCUS41331</name>
</gene>
<sequence length="170" mass="19202">MEGEPSKRLRRTKSFAHCHRPRSPSPSPPPRTPLPPSRSPSPQPNPAHGGVVCLGPIQEGKFESFLQWGHVTQKFAHVPSLKELHIYKQVQTLFHNIGWHGLLRVHELSYKVPTTEFLSSVYLDHGILYFHLMNQDYEISLNQINAIVGAPTENTFGPTDPIRGYFDMTG</sequence>
<evidence type="ECO:0000259" key="2">
    <source>
        <dbReference type="Pfam" id="PF03078"/>
    </source>
</evidence>
<dbReference type="EMBL" id="OX465085">
    <property type="protein sequence ID" value="CAI9302867.1"/>
    <property type="molecule type" value="Genomic_DNA"/>
</dbReference>
<evidence type="ECO:0000256" key="1">
    <source>
        <dbReference type="SAM" id="MobiDB-lite"/>
    </source>
</evidence>
<reference evidence="3" key="1">
    <citation type="submission" date="2023-04" db="EMBL/GenBank/DDBJ databases">
        <authorList>
            <person name="Vijverberg K."/>
            <person name="Xiong W."/>
            <person name="Schranz E."/>
        </authorList>
    </citation>
    <scope>NUCLEOTIDE SEQUENCE</scope>
</reference>
<feature type="domain" description="Arabidopsis retrotransposon Orf1 C-terminal" evidence="2">
    <location>
        <begin position="71"/>
        <end position="155"/>
    </location>
</feature>
<organism evidence="3 4">
    <name type="scientific">Lactuca saligna</name>
    <name type="common">Willowleaf lettuce</name>
    <dbReference type="NCBI Taxonomy" id="75948"/>
    <lineage>
        <taxon>Eukaryota</taxon>
        <taxon>Viridiplantae</taxon>
        <taxon>Streptophyta</taxon>
        <taxon>Embryophyta</taxon>
        <taxon>Tracheophyta</taxon>
        <taxon>Spermatophyta</taxon>
        <taxon>Magnoliopsida</taxon>
        <taxon>eudicotyledons</taxon>
        <taxon>Gunneridae</taxon>
        <taxon>Pentapetalae</taxon>
        <taxon>asterids</taxon>
        <taxon>campanulids</taxon>
        <taxon>Asterales</taxon>
        <taxon>Asteraceae</taxon>
        <taxon>Cichorioideae</taxon>
        <taxon>Cichorieae</taxon>
        <taxon>Lactucinae</taxon>
        <taxon>Lactuca</taxon>
    </lineage>
</organism>
<protein>
    <recommendedName>
        <fullName evidence="2">Arabidopsis retrotransposon Orf1 C-terminal domain-containing protein</fullName>
    </recommendedName>
</protein>
<feature type="compositionally biased region" description="Basic residues" evidence="1">
    <location>
        <begin position="8"/>
        <end position="22"/>
    </location>
</feature>
<feature type="region of interest" description="Disordered" evidence="1">
    <location>
        <begin position="1"/>
        <end position="50"/>
    </location>
</feature>
<name>A0AA36A3N3_LACSI</name>
<accession>A0AA36A3N3</accession>
<dbReference type="AlphaFoldDB" id="A0AA36A3N3"/>
<dbReference type="InterPro" id="IPR004312">
    <property type="entry name" value="ATHILA_Orf1_C"/>
</dbReference>
<feature type="compositionally biased region" description="Pro residues" evidence="1">
    <location>
        <begin position="23"/>
        <end position="45"/>
    </location>
</feature>
<dbReference type="Proteomes" id="UP001177003">
    <property type="component" value="Chromosome 9"/>
</dbReference>